<evidence type="ECO:0000256" key="2">
    <source>
        <dbReference type="ARBA" id="ARBA00023315"/>
    </source>
</evidence>
<comment type="caution">
    <text evidence="4">The sequence shown here is derived from an EMBL/GenBank/DDBJ whole genome shotgun (WGS) entry which is preliminary data.</text>
</comment>
<name>A0A7Y7Y906_9PSED</name>
<dbReference type="Gene3D" id="3.40.630.30">
    <property type="match status" value="1"/>
</dbReference>
<protein>
    <submittedName>
        <fullName evidence="4">GNAT family N-acetyltransferase</fullName>
    </submittedName>
</protein>
<dbReference type="InterPro" id="IPR016181">
    <property type="entry name" value="Acyl_CoA_acyltransferase"/>
</dbReference>
<dbReference type="SUPFAM" id="SSF55729">
    <property type="entry name" value="Acyl-CoA N-acyltransferases (Nat)"/>
    <property type="match status" value="1"/>
</dbReference>
<feature type="domain" description="N-acetyltransferase" evidence="3">
    <location>
        <begin position="32"/>
        <end position="189"/>
    </location>
</feature>
<dbReference type="AlphaFoldDB" id="A0A7Y7Y906"/>
<dbReference type="Proteomes" id="UP000520592">
    <property type="component" value="Unassembled WGS sequence"/>
</dbReference>
<organism evidence="4 5">
    <name type="scientific">Pseudomonas gingeri</name>
    <dbReference type="NCBI Taxonomy" id="117681"/>
    <lineage>
        <taxon>Bacteria</taxon>
        <taxon>Pseudomonadati</taxon>
        <taxon>Pseudomonadota</taxon>
        <taxon>Gammaproteobacteria</taxon>
        <taxon>Pseudomonadales</taxon>
        <taxon>Pseudomonadaceae</taxon>
        <taxon>Pseudomonas</taxon>
    </lineage>
</organism>
<keyword evidence="1 4" id="KW-0808">Transferase</keyword>
<dbReference type="CDD" id="cd04301">
    <property type="entry name" value="NAT_SF"/>
    <property type="match status" value="1"/>
</dbReference>
<dbReference type="PANTHER" id="PTHR43072">
    <property type="entry name" value="N-ACETYLTRANSFERASE"/>
    <property type="match status" value="1"/>
</dbReference>
<dbReference type="PROSITE" id="PS51186">
    <property type="entry name" value="GNAT"/>
    <property type="match status" value="1"/>
</dbReference>
<dbReference type="EMBL" id="JACAQD010000006">
    <property type="protein sequence ID" value="NWC31958.1"/>
    <property type="molecule type" value="Genomic_DNA"/>
</dbReference>
<evidence type="ECO:0000256" key="1">
    <source>
        <dbReference type="ARBA" id="ARBA00022679"/>
    </source>
</evidence>
<evidence type="ECO:0000259" key="3">
    <source>
        <dbReference type="PROSITE" id="PS51186"/>
    </source>
</evidence>
<gene>
    <name evidence="4" type="ORF">HX876_06130</name>
</gene>
<dbReference type="Pfam" id="PF00583">
    <property type="entry name" value="Acetyltransf_1"/>
    <property type="match status" value="1"/>
</dbReference>
<sequence>MSELDPLSLPAPDFPSVAGEHWIETLRDGSHVLIRPLRPEDRERERTFIKRLSPESRHQRFLGEIVEPGTLLLNQLMNTDERNRVAYIALVHDNGELREVGISRYAATGNEHACESAITVADDWQHRGLATVLMKHLIDSARRHHFTRMYSIDSAANSHMRDLARDLGFTRERDPDDATQVIHQLLLIP</sequence>
<dbReference type="GO" id="GO:0016747">
    <property type="term" value="F:acyltransferase activity, transferring groups other than amino-acyl groups"/>
    <property type="evidence" value="ECO:0007669"/>
    <property type="project" value="InterPro"/>
</dbReference>
<dbReference type="RefSeq" id="WP_177061195.1">
    <property type="nucleotide sequence ID" value="NZ_JACAOK010000024.1"/>
</dbReference>
<evidence type="ECO:0000313" key="4">
    <source>
        <dbReference type="EMBL" id="NWC31958.1"/>
    </source>
</evidence>
<proteinExistence type="predicted"/>
<keyword evidence="2" id="KW-0012">Acyltransferase</keyword>
<reference evidence="4 5" key="1">
    <citation type="submission" date="2020-04" db="EMBL/GenBank/DDBJ databases">
        <title>Molecular characterization of pseudomonads from Agaricus bisporus reveal novel blotch 2 pathogens in Western Europe.</title>
        <authorList>
            <person name="Taparia T."/>
            <person name="Krijger M."/>
            <person name="Haynes E."/>
            <person name="Elpinstone J.G."/>
            <person name="Noble R."/>
            <person name="Van Der Wolf J."/>
        </authorList>
    </citation>
    <scope>NUCLEOTIDE SEQUENCE [LARGE SCALE GENOMIC DNA]</scope>
    <source>
        <strain evidence="4 5">IPO3737</strain>
    </source>
</reference>
<dbReference type="PANTHER" id="PTHR43072:SF23">
    <property type="entry name" value="UPF0039 PROTEIN C11D3.02C"/>
    <property type="match status" value="1"/>
</dbReference>
<dbReference type="InterPro" id="IPR000182">
    <property type="entry name" value="GNAT_dom"/>
</dbReference>
<evidence type="ECO:0000313" key="5">
    <source>
        <dbReference type="Proteomes" id="UP000520592"/>
    </source>
</evidence>
<accession>A0A7Y7Y906</accession>